<sequence>MIENAFYSQEKHGPYKLFSLGNFELEEGGIIPDCKLAYATHGKLNEKKDNVIIVPTWFSGTSKDYESYIGKGRALDPDEYFIIVINQIGNGLSSSPHNSLPPVSMQSFPKVRIGDDVRAQHRLVTELFGVQEVALVVGGSMGAQQTYEWAVRYPEMVKRAAPIAGTAKNTIHDFLFTQTLIDAITSDPGWNLGEYRSNAEVADGLKRHADIWAVMGFCPEFFNQEKWGLFGVESAEELVEGFLEPFFQMMDPNALLAMAWKWQRGDVSRLADGNLAEALGRIQAKVFVMPIDTDMFFPPTDCEREQQMIPNSELKVIHSLAGHFGLFGGEGPSYHGQIDEHLKALLAVPVSESIVEQ</sequence>
<reference evidence="4" key="1">
    <citation type="submission" date="2020-06" db="EMBL/GenBank/DDBJ databases">
        <title>Isolation of Planomicrobium glaciei.</title>
        <authorList>
            <person name="Malisova L."/>
            <person name="Safrankova R."/>
            <person name="Jakubu V."/>
            <person name="Spanelova P."/>
        </authorList>
    </citation>
    <scope>NUCLEOTIDE SEQUENCE [LARGE SCALE GENOMIC DNA]</scope>
    <source>
        <strain evidence="4">NRL-ATB46093</strain>
    </source>
</reference>
<feature type="active site" evidence="1">
    <location>
        <position position="323"/>
    </location>
</feature>
<name>A0A7H8Q7A9_9BACL</name>
<dbReference type="EMBL" id="CP051177">
    <property type="protein sequence ID" value="QKX49415.1"/>
    <property type="molecule type" value="Genomic_DNA"/>
</dbReference>
<gene>
    <name evidence="3" type="ORF">HF394_01825</name>
</gene>
<feature type="active site" evidence="1">
    <location>
        <position position="294"/>
    </location>
</feature>
<proteinExistence type="predicted"/>
<dbReference type="SUPFAM" id="SSF53474">
    <property type="entry name" value="alpha/beta-Hydrolases"/>
    <property type="match status" value="1"/>
</dbReference>
<dbReference type="GO" id="GO:0016787">
    <property type="term" value="F:hydrolase activity"/>
    <property type="evidence" value="ECO:0007669"/>
    <property type="project" value="UniProtKB-KW"/>
</dbReference>
<dbReference type="RefSeq" id="WP_053165686.1">
    <property type="nucleotide sequence ID" value="NZ_CP051177.1"/>
</dbReference>
<dbReference type="PANTHER" id="PTHR32268">
    <property type="entry name" value="HOMOSERINE O-ACETYLTRANSFERASE"/>
    <property type="match status" value="1"/>
</dbReference>
<dbReference type="AlphaFoldDB" id="A0A7H8Q7A9"/>
<keyword evidence="3" id="KW-0378">Hydrolase</keyword>
<organism evidence="3 4">
    <name type="scientific">Planococcus glaciei</name>
    <dbReference type="NCBI Taxonomy" id="459472"/>
    <lineage>
        <taxon>Bacteria</taxon>
        <taxon>Bacillati</taxon>
        <taxon>Bacillota</taxon>
        <taxon>Bacilli</taxon>
        <taxon>Bacillales</taxon>
        <taxon>Caryophanaceae</taxon>
        <taxon>Planococcus</taxon>
    </lineage>
</organism>
<dbReference type="NCBIfam" id="NF005757">
    <property type="entry name" value="PRK07581.1"/>
    <property type="match status" value="1"/>
</dbReference>
<keyword evidence="4" id="KW-1185">Reference proteome</keyword>
<dbReference type="GO" id="GO:0016747">
    <property type="term" value="F:acyltransferase activity, transferring groups other than amino-acyl groups"/>
    <property type="evidence" value="ECO:0007669"/>
    <property type="project" value="InterPro"/>
</dbReference>
<feature type="domain" description="AB hydrolase-1" evidence="2">
    <location>
        <begin position="51"/>
        <end position="327"/>
    </location>
</feature>
<evidence type="ECO:0000259" key="2">
    <source>
        <dbReference type="Pfam" id="PF00561"/>
    </source>
</evidence>
<evidence type="ECO:0000313" key="3">
    <source>
        <dbReference type="EMBL" id="QKX49415.1"/>
    </source>
</evidence>
<accession>A0A7H8Q7A9</accession>
<dbReference type="PANTHER" id="PTHR32268:SF15">
    <property type="entry name" value="HOMOSERINE ACETYLTRANSFERASE FAMILY PROTEIN (AFU_ORTHOLOGUE AFUA_1G15350)"/>
    <property type="match status" value="1"/>
</dbReference>
<evidence type="ECO:0000256" key="1">
    <source>
        <dbReference type="PIRSR" id="PIRSR000443-1"/>
    </source>
</evidence>
<dbReference type="Proteomes" id="UP000509222">
    <property type="component" value="Chromosome"/>
</dbReference>
<protein>
    <submittedName>
        <fullName evidence="3">Alpha/beta fold hydrolase</fullName>
    </submittedName>
</protein>
<dbReference type="InterPro" id="IPR008220">
    <property type="entry name" value="HAT_MetX-like"/>
</dbReference>
<dbReference type="InterPro" id="IPR000073">
    <property type="entry name" value="AB_hydrolase_1"/>
</dbReference>
<dbReference type="InterPro" id="IPR029058">
    <property type="entry name" value="AB_hydrolase_fold"/>
</dbReference>
<dbReference type="Pfam" id="PF00561">
    <property type="entry name" value="Abhydrolase_1"/>
    <property type="match status" value="1"/>
</dbReference>
<dbReference type="PIRSF" id="PIRSF000443">
    <property type="entry name" value="Homoser_Ac_trans"/>
    <property type="match status" value="1"/>
</dbReference>
<dbReference type="Gene3D" id="3.40.50.1820">
    <property type="entry name" value="alpha/beta hydrolase"/>
    <property type="match status" value="1"/>
</dbReference>
<feature type="active site" description="Nucleophile" evidence="1">
    <location>
        <position position="140"/>
    </location>
</feature>
<evidence type="ECO:0000313" key="4">
    <source>
        <dbReference type="Proteomes" id="UP000509222"/>
    </source>
</evidence>